<comment type="caution">
    <text evidence="2">The sequence shown here is derived from an EMBL/GenBank/DDBJ whole genome shotgun (WGS) entry which is preliminary data.</text>
</comment>
<name>A0A8T2NFX6_9TELE</name>
<reference evidence="2" key="1">
    <citation type="thesis" date="2021" institute="BYU ScholarsArchive" country="Provo, UT, USA">
        <title>Applications of and Algorithms for Genome Assembly and Genomic Analyses with an Emphasis on Marine Teleosts.</title>
        <authorList>
            <person name="Pickett B.D."/>
        </authorList>
    </citation>
    <scope>NUCLEOTIDE SEQUENCE</scope>
    <source>
        <strain evidence="2">HI-2016</strain>
    </source>
</reference>
<dbReference type="OrthoDB" id="4096362at2759"/>
<accession>A0A8T2NFX6</accession>
<evidence type="ECO:0000313" key="3">
    <source>
        <dbReference type="Proteomes" id="UP000824540"/>
    </source>
</evidence>
<dbReference type="AlphaFoldDB" id="A0A8T2NFX6"/>
<sequence>MQPYPSPTRFPCPYLAVHLSPAIPIFAGLLFLFVMAMLLRTSFSDPGVLPRALADEATFIEMEIGRLLWQTPVQIMALGVVLDEMGRSAELISVPVCLCVCLAECAEVLSETAWQTKRGHASVDELHIRPGPALLPPQQPHPPLLLMPLWRPVHRRCLQRRFMPSFRPPVSPSLWAEGGGWGRGQRSSAAVEGWSSNEFCCRCLAESERVLGGDLFVIAMTQALSRASDCANVLKGVGLR</sequence>
<keyword evidence="1" id="KW-1133">Transmembrane helix</keyword>
<dbReference type="Proteomes" id="UP000824540">
    <property type="component" value="Unassembled WGS sequence"/>
</dbReference>
<gene>
    <name evidence="2" type="ORF">JZ751_025484</name>
</gene>
<dbReference type="EMBL" id="JAFBMS010000063">
    <property type="protein sequence ID" value="KAG9338646.1"/>
    <property type="molecule type" value="Genomic_DNA"/>
</dbReference>
<keyword evidence="3" id="KW-1185">Reference proteome</keyword>
<keyword evidence="1" id="KW-0472">Membrane</keyword>
<protein>
    <submittedName>
        <fullName evidence="2">Uncharacterized protein</fullName>
    </submittedName>
</protein>
<feature type="transmembrane region" description="Helical" evidence="1">
    <location>
        <begin position="15"/>
        <end position="39"/>
    </location>
</feature>
<keyword evidence="1" id="KW-0812">Transmembrane</keyword>
<evidence type="ECO:0000313" key="2">
    <source>
        <dbReference type="EMBL" id="KAG9338646.1"/>
    </source>
</evidence>
<evidence type="ECO:0000256" key="1">
    <source>
        <dbReference type="SAM" id="Phobius"/>
    </source>
</evidence>
<proteinExistence type="predicted"/>
<organism evidence="2 3">
    <name type="scientific">Albula glossodonta</name>
    <name type="common">roundjaw bonefish</name>
    <dbReference type="NCBI Taxonomy" id="121402"/>
    <lineage>
        <taxon>Eukaryota</taxon>
        <taxon>Metazoa</taxon>
        <taxon>Chordata</taxon>
        <taxon>Craniata</taxon>
        <taxon>Vertebrata</taxon>
        <taxon>Euteleostomi</taxon>
        <taxon>Actinopterygii</taxon>
        <taxon>Neopterygii</taxon>
        <taxon>Teleostei</taxon>
        <taxon>Albuliformes</taxon>
        <taxon>Albulidae</taxon>
        <taxon>Albula</taxon>
    </lineage>
</organism>